<dbReference type="InterPro" id="IPR001296">
    <property type="entry name" value="Glyco_trans_1"/>
</dbReference>
<evidence type="ECO:0000313" key="3">
    <source>
        <dbReference type="EMBL" id="MPR28710.1"/>
    </source>
</evidence>
<dbReference type="Gene3D" id="3.40.50.2000">
    <property type="entry name" value="Glycogen Phosphorylase B"/>
    <property type="match status" value="2"/>
</dbReference>
<reference evidence="3 4" key="1">
    <citation type="journal article" date="2019" name="Syst. Appl. Microbiol.">
        <title>Microvirga tunisiensis sp. nov., a root nodule symbiotic bacterium isolated from Lupinus micranthus and L. luteus grown in Northern Tunisia.</title>
        <authorList>
            <person name="Msaddak A."/>
            <person name="Rejili M."/>
            <person name="Duran D."/>
            <person name="Mars M."/>
            <person name="Palacios J.M."/>
            <person name="Ruiz-Argueso T."/>
            <person name="Rey L."/>
            <person name="Imperial J."/>
        </authorList>
    </citation>
    <scope>NUCLEOTIDE SEQUENCE [LARGE SCALE GENOMIC DNA]</scope>
    <source>
        <strain evidence="3 4">Lmie10</strain>
    </source>
</reference>
<comment type="caution">
    <text evidence="3">The sequence shown here is derived from an EMBL/GenBank/DDBJ whole genome shotgun (WGS) entry which is preliminary data.</text>
</comment>
<keyword evidence="1 3" id="KW-0808">Transferase</keyword>
<feature type="domain" description="Glycosyl transferase family 1" evidence="2">
    <location>
        <begin position="189"/>
        <end position="341"/>
    </location>
</feature>
<dbReference type="SUPFAM" id="SSF53448">
    <property type="entry name" value="Nucleotide-diphospho-sugar transferases"/>
    <property type="match status" value="1"/>
</dbReference>
<protein>
    <submittedName>
        <fullName evidence="3">Glycosyltransferase</fullName>
    </submittedName>
</protein>
<proteinExistence type="predicted"/>
<dbReference type="OrthoDB" id="9801609at2"/>
<dbReference type="InterPro" id="IPR029044">
    <property type="entry name" value="Nucleotide-diphossugar_trans"/>
</dbReference>
<dbReference type="Gene3D" id="3.90.550.10">
    <property type="entry name" value="Spore Coat Polysaccharide Biosynthesis Protein SpsA, Chain A"/>
    <property type="match status" value="1"/>
</dbReference>
<dbReference type="CDD" id="cd00761">
    <property type="entry name" value="Glyco_tranf_GTA_type"/>
    <property type="match status" value="1"/>
</dbReference>
<evidence type="ECO:0000256" key="1">
    <source>
        <dbReference type="ARBA" id="ARBA00022679"/>
    </source>
</evidence>
<sequence length="670" mass="72183">MTTESEFAVNGRFLMQPMTGVQRYARNVLAAMDAAILTSNIKVPIIAPLSAIDPQLPTMPFMGAGSLTGHSWEQFVLPAKWSGRLLNLCNTAPVVKRNQVLCIHDANVFVAPKSYGAGFRAVYKSLQPLLARRSLRIATVSNDAARQIAQHLPVRMSDIVVLPNGHEHVNTWDSALAEVAPSIVADPSIRSARGFVLALGSRARHKNLQLLLNAAPGFAELGLGIVVVGGGAGIFTPETLQAAPNVHVIGSVTDHDLAFLMDRAVCLAFPSWTEGFGLPILEAMARGCPVVSSDRASMPEVCGAAALMAAPDDPAAWIQHMHALLESSDLRHELIERGRERARLYSWSDTAAGYIELMREPSARLPRSGATQQELPNVAVIVATRGRPDVVTATLRHLIETQTLKPTAIIISCVEPEDAGNAALLPGVRVVNGRPGLAAQRNAALSALPSGVDIVTFFDDDFVADAGWLAAAARTFRDDAEVAGFTGHVLADGIKGPGLSFEEAVRIVETTGRHPGWRRLEPYSPYGCNMAFRLSMIGSQRFDERLVLYGWLEDRDFSASIAKRGGRLVKDASARGVHMGVKSGRVAGERLGYSQIVNPLYMLHKGTMTPVQVADHLFRNVVSNVVRAVSPEPFIDRRGRLKGNLLGLADVLCGRLNPERAAAIRLRQGA</sequence>
<dbReference type="PANTHER" id="PTHR46401">
    <property type="entry name" value="GLYCOSYLTRANSFERASE WBBK-RELATED"/>
    <property type="match status" value="1"/>
</dbReference>
<dbReference type="GO" id="GO:0009103">
    <property type="term" value="P:lipopolysaccharide biosynthetic process"/>
    <property type="evidence" value="ECO:0007669"/>
    <property type="project" value="TreeGrafter"/>
</dbReference>
<dbReference type="AlphaFoldDB" id="A0A5N7MPZ5"/>
<dbReference type="Pfam" id="PF00534">
    <property type="entry name" value="Glycos_transf_1"/>
    <property type="match status" value="1"/>
</dbReference>
<accession>A0A5N7MPZ5</accession>
<keyword evidence="4" id="KW-1185">Reference proteome</keyword>
<gene>
    <name evidence="3" type="ORF">FS320_27105</name>
</gene>
<evidence type="ECO:0000259" key="2">
    <source>
        <dbReference type="Pfam" id="PF00534"/>
    </source>
</evidence>
<dbReference type="RefSeq" id="WP_152715198.1">
    <property type="nucleotide sequence ID" value="NZ_VOSJ01000169.1"/>
</dbReference>
<name>A0A5N7MPZ5_9HYPH</name>
<evidence type="ECO:0000313" key="4">
    <source>
        <dbReference type="Proteomes" id="UP000403266"/>
    </source>
</evidence>
<dbReference type="PANTHER" id="PTHR46401:SF2">
    <property type="entry name" value="GLYCOSYLTRANSFERASE WBBK-RELATED"/>
    <property type="match status" value="1"/>
</dbReference>
<dbReference type="GO" id="GO:0016757">
    <property type="term" value="F:glycosyltransferase activity"/>
    <property type="evidence" value="ECO:0007669"/>
    <property type="project" value="InterPro"/>
</dbReference>
<organism evidence="3 4">
    <name type="scientific">Microvirga tunisiensis</name>
    <dbReference type="NCBI Taxonomy" id="2108360"/>
    <lineage>
        <taxon>Bacteria</taxon>
        <taxon>Pseudomonadati</taxon>
        <taxon>Pseudomonadota</taxon>
        <taxon>Alphaproteobacteria</taxon>
        <taxon>Hyphomicrobiales</taxon>
        <taxon>Methylobacteriaceae</taxon>
        <taxon>Microvirga</taxon>
    </lineage>
</organism>
<dbReference type="Proteomes" id="UP000403266">
    <property type="component" value="Unassembled WGS sequence"/>
</dbReference>
<dbReference type="EMBL" id="VOSK01000166">
    <property type="protein sequence ID" value="MPR28710.1"/>
    <property type="molecule type" value="Genomic_DNA"/>
</dbReference>
<dbReference type="CDD" id="cd03809">
    <property type="entry name" value="GT4_MtfB-like"/>
    <property type="match status" value="1"/>
</dbReference>
<dbReference type="SUPFAM" id="SSF53756">
    <property type="entry name" value="UDP-Glycosyltransferase/glycogen phosphorylase"/>
    <property type="match status" value="1"/>
</dbReference>